<name>A0A2K1Q5A6_9GAMM</name>
<reference evidence="2" key="1">
    <citation type="submission" date="2017-09" db="EMBL/GenBank/DDBJ databases">
        <authorList>
            <person name="Palmer M."/>
            <person name="Steenkamp E.T."/>
            <person name="Coetzee M.P."/>
            <person name="Avontuur J.R."/>
            <person name="Van Zyl E."/>
            <person name="Chan W.-Y."/>
            <person name="Blom J."/>
            <person name="Venter S.N."/>
        </authorList>
    </citation>
    <scope>NUCLEOTIDE SEQUENCE [LARGE SCALE GENOMIC DNA]</scope>
    <source>
        <strain evidence="2">QC88-366</strain>
    </source>
</reference>
<dbReference type="EMBL" id="NWUO01000019">
    <property type="protein sequence ID" value="PNS10216.1"/>
    <property type="molecule type" value="Genomic_DNA"/>
</dbReference>
<comment type="caution">
    <text evidence="1">The sequence shown here is derived from an EMBL/GenBank/DDBJ whole genome shotgun (WGS) entry which is preliminary data.</text>
</comment>
<dbReference type="Proteomes" id="UP000236345">
    <property type="component" value="Unassembled WGS sequence"/>
</dbReference>
<evidence type="ECO:0000313" key="1">
    <source>
        <dbReference type="EMBL" id="PNS10216.1"/>
    </source>
</evidence>
<organism evidence="1 2">
    <name type="scientific">Mixta theicola</name>
    <dbReference type="NCBI Taxonomy" id="1458355"/>
    <lineage>
        <taxon>Bacteria</taxon>
        <taxon>Pseudomonadati</taxon>
        <taxon>Pseudomonadota</taxon>
        <taxon>Gammaproteobacteria</taxon>
        <taxon>Enterobacterales</taxon>
        <taxon>Erwiniaceae</taxon>
        <taxon>Mixta</taxon>
    </lineage>
</organism>
<accession>A0A2K1Q5A6</accession>
<dbReference type="AlphaFoldDB" id="A0A2K1Q5A6"/>
<gene>
    <name evidence="1" type="ORF">COO59_18420</name>
</gene>
<sequence length="60" mass="7087">MLMLLFCTLLMTHQPYFIYCFTLSAPSKSNRGNIMQKKAQSCFLAKKKRPRKEGVFVRKR</sequence>
<protein>
    <submittedName>
        <fullName evidence="1">Uncharacterized protein</fullName>
    </submittedName>
</protein>
<proteinExistence type="predicted"/>
<evidence type="ECO:0000313" key="2">
    <source>
        <dbReference type="Proteomes" id="UP000236345"/>
    </source>
</evidence>
<keyword evidence="2" id="KW-1185">Reference proteome</keyword>